<evidence type="ECO:0000259" key="2">
    <source>
        <dbReference type="PROSITE" id="PS50011"/>
    </source>
</evidence>
<accession>A0A2B4S2H5</accession>
<dbReference type="PANTHER" id="PTHR24416">
    <property type="entry name" value="TYROSINE-PROTEIN KINASE RECEPTOR"/>
    <property type="match status" value="1"/>
</dbReference>
<sequence>MPAKRVPVANVTTQGESYEVEQELFHQEVKAPVSTVKSKNGYDDAIFEAVANSSDSTWSSSNDAVSVDKTEDQDFHVDNDTGKEVSKADVITEVTDEQDFIVTSEISISVEEQPFTEGERKNEESFEINTSQTDFPSEQVRGHMIQSKQFREQGCLICSDTILPTEKPITQMEDSTVDFRLYCNVSKDHLNTPTRGKENTNDDKMRDGVNSSIDEEEIIATSTPQPQENIEEPQETDGEQAVDFTVKDVLCFAWQIAKGMEYLAGKGFVHRDLAARNILLDEDRAVKIAEFGLLRRFILSSMSDKNIWIGDQYELMLDCWKADPEERQSFELLITRMEPMMTRDNPYFDPNIDYESDASNPETKTEND</sequence>
<dbReference type="EMBL" id="LSMT01000202">
    <property type="protein sequence ID" value="PFX23616.1"/>
    <property type="molecule type" value="Genomic_DNA"/>
</dbReference>
<dbReference type="GO" id="GO:0007169">
    <property type="term" value="P:cell surface receptor protein tyrosine kinase signaling pathway"/>
    <property type="evidence" value="ECO:0007669"/>
    <property type="project" value="TreeGrafter"/>
</dbReference>
<keyword evidence="4" id="KW-1185">Reference proteome</keyword>
<dbReference type="InterPro" id="IPR001245">
    <property type="entry name" value="Ser-Thr/Tyr_kinase_cat_dom"/>
</dbReference>
<dbReference type="GO" id="GO:0005524">
    <property type="term" value="F:ATP binding"/>
    <property type="evidence" value="ECO:0007669"/>
    <property type="project" value="InterPro"/>
</dbReference>
<protein>
    <submittedName>
        <fullName evidence="3">Hepatocyte growth factor receptor</fullName>
    </submittedName>
</protein>
<dbReference type="PANTHER" id="PTHR24416:SF611">
    <property type="entry name" value="TYROSINE-PROTEIN KINASE TRANSMEMBRANE RECEPTOR ROR"/>
    <property type="match status" value="1"/>
</dbReference>
<dbReference type="InterPro" id="IPR000719">
    <property type="entry name" value="Prot_kinase_dom"/>
</dbReference>
<dbReference type="InterPro" id="IPR011009">
    <property type="entry name" value="Kinase-like_dom_sf"/>
</dbReference>
<dbReference type="InterPro" id="IPR050122">
    <property type="entry name" value="RTK"/>
</dbReference>
<feature type="region of interest" description="Disordered" evidence="1">
    <location>
        <begin position="347"/>
        <end position="368"/>
    </location>
</feature>
<dbReference type="PROSITE" id="PS50011">
    <property type="entry name" value="PROTEIN_KINASE_DOM"/>
    <property type="match status" value="1"/>
</dbReference>
<reference evidence="4" key="1">
    <citation type="journal article" date="2017" name="bioRxiv">
        <title>Comparative analysis of the genomes of Stylophora pistillata and Acropora digitifera provides evidence for extensive differences between species of corals.</title>
        <authorList>
            <person name="Voolstra C.R."/>
            <person name="Li Y."/>
            <person name="Liew Y.J."/>
            <person name="Baumgarten S."/>
            <person name="Zoccola D."/>
            <person name="Flot J.-F."/>
            <person name="Tambutte S."/>
            <person name="Allemand D."/>
            <person name="Aranda M."/>
        </authorList>
    </citation>
    <scope>NUCLEOTIDE SEQUENCE [LARGE SCALE GENOMIC DNA]</scope>
</reference>
<dbReference type="Gene3D" id="1.10.510.10">
    <property type="entry name" value="Transferase(Phosphotransferase) domain 1"/>
    <property type="match status" value="1"/>
</dbReference>
<dbReference type="InterPro" id="IPR020635">
    <property type="entry name" value="Tyr_kinase_cat_dom"/>
</dbReference>
<proteinExistence type="predicted"/>
<dbReference type="OrthoDB" id="4062651at2759"/>
<dbReference type="Pfam" id="PF07714">
    <property type="entry name" value="PK_Tyr_Ser-Thr"/>
    <property type="match status" value="1"/>
</dbReference>
<keyword evidence="3" id="KW-0675">Receptor</keyword>
<organism evidence="3 4">
    <name type="scientific">Stylophora pistillata</name>
    <name type="common">Smooth cauliflower coral</name>
    <dbReference type="NCBI Taxonomy" id="50429"/>
    <lineage>
        <taxon>Eukaryota</taxon>
        <taxon>Metazoa</taxon>
        <taxon>Cnidaria</taxon>
        <taxon>Anthozoa</taxon>
        <taxon>Hexacorallia</taxon>
        <taxon>Scleractinia</taxon>
        <taxon>Astrocoeniina</taxon>
        <taxon>Pocilloporidae</taxon>
        <taxon>Stylophora</taxon>
    </lineage>
</organism>
<dbReference type="GO" id="GO:0004714">
    <property type="term" value="F:transmembrane receptor protein tyrosine kinase activity"/>
    <property type="evidence" value="ECO:0007669"/>
    <property type="project" value="TreeGrafter"/>
</dbReference>
<dbReference type="PROSITE" id="PS00109">
    <property type="entry name" value="PROTEIN_KINASE_TYR"/>
    <property type="match status" value="1"/>
</dbReference>
<comment type="caution">
    <text evidence="3">The sequence shown here is derived from an EMBL/GenBank/DDBJ whole genome shotgun (WGS) entry which is preliminary data.</text>
</comment>
<name>A0A2B4S2H5_STYPI</name>
<evidence type="ECO:0000313" key="3">
    <source>
        <dbReference type="EMBL" id="PFX23616.1"/>
    </source>
</evidence>
<dbReference type="SUPFAM" id="SSF56112">
    <property type="entry name" value="Protein kinase-like (PK-like)"/>
    <property type="match status" value="1"/>
</dbReference>
<dbReference type="SMART" id="SM00219">
    <property type="entry name" value="TyrKc"/>
    <property type="match status" value="1"/>
</dbReference>
<gene>
    <name evidence="3" type="primary">MET</name>
    <name evidence="3" type="ORF">AWC38_SpisGene11826</name>
</gene>
<feature type="domain" description="Protein kinase" evidence="2">
    <location>
        <begin position="115"/>
        <end position="368"/>
    </location>
</feature>
<dbReference type="GO" id="GO:0043235">
    <property type="term" value="C:receptor complex"/>
    <property type="evidence" value="ECO:0007669"/>
    <property type="project" value="TreeGrafter"/>
</dbReference>
<dbReference type="GO" id="GO:0005886">
    <property type="term" value="C:plasma membrane"/>
    <property type="evidence" value="ECO:0007669"/>
    <property type="project" value="TreeGrafter"/>
</dbReference>
<evidence type="ECO:0000256" key="1">
    <source>
        <dbReference type="SAM" id="MobiDB-lite"/>
    </source>
</evidence>
<dbReference type="AlphaFoldDB" id="A0A2B4S2H5"/>
<dbReference type="Proteomes" id="UP000225706">
    <property type="component" value="Unassembled WGS sequence"/>
</dbReference>
<evidence type="ECO:0000313" key="4">
    <source>
        <dbReference type="Proteomes" id="UP000225706"/>
    </source>
</evidence>
<dbReference type="InterPro" id="IPR008266">
    <property type="entry name" value="Tyr_kinase_AS"/>
</dbReference>